<dbReference type="AlphaFoldDB" id="A0A6J4UEZ2"/>
<gene>
    <name evidence="1" type="ORF">AVDCRST_MAG87-706</name>
</gene>
<evidence type="ECO:0000313" key="1">
    <source>
        <dbReference type="EMBL" id="CAA9548955.1"/>
    </source>
</evidence>
<name>A0A6J4UEZ2_9BACT</name>
<protein>
    <submittedName>
        <fullName evidence="1">Uncharacterized protein</fullName>
    </submittedName>
</protein>
<proteinExistence type="predicted"/>
<dbReference type="EMBL" id="CADCWJ010000171">
    <property type="protein sequence ID" value="CAA9548955.1"/>
    <property type="molecule type" value="Genomic_DNA"/>
</dbReference>
<feature type="non-terminal residue" evidence="1">
    <location>
        <position position="40"/>
    </location>
</feature>
<organism evidence="1">
    <name type="scientific">uncultured Thermomicrobiales bacterium</name>
    <dbReference type="NCBI Taxonomy" id="1645740"/>
    <lineage>
        <taxon>Bacteria</taxon>
        <taxon>Pseudomonadati</taxon>
        <taxon>Thermomicrobiota</taxon>
        <taxon>Thermomicrobia</taxon>
        <taxon>Thermomicrobiales</taxon>
        <taxon>environmental samples</taxon>
    </lineage>
</organism>
<sequence length="40" mass="3814">AGPTPAAALRASAGDAAAGIPHRGVYSSRCAPLPLTGQAL</sequence>
<accession>A0A6J4UEZ2</accession>
<reference evidence="1" key="1">
    <citation type="submission" date="2020-02" db="EMBL/GenBank/DDBJ databases">
        <authorList>
            <person name="Meier V. D."/>
        </authorList>
    </citation>
    <scope>NUCLEOTIDE SEQUENCE</scope>
    <source>
        <strain evidence="1">AVDCRST_MAG87</strain>
    </source>
</reference>
<feature type="non-terminal residue" evidence="1">
    <location>
        <position position="1"/>
    </location>
</feature>